<name>A0ABV0DEA8_9PSED</name>
<gene>
    <name evidence="1" type="ORF">ABFE88_10780</name>
</gene>
<evidence type="ECO:0000313" key="1">
    <source>
        <dbReference type="EMBL" id="MEN8640134.1"/>
    </source>
</evidence>
<reference evidence="1 2" key="1">
    <citation type="submission" date="2024-05" db="EMBL/GenBank/DDBJ databases">
        <title>Sequence of Lycoming College course isolates.</title>
        <authorList>
            <person name="Reigle C.A."/>
            <person name="Newman J.D."/>
        </authorList>
    </citation>
    <scope>NUCLEOTIDE SEQUENCE [LARGE SCALE GENOMIC DNA]</scope>
    <source>
        <strain evidence="1 2">CAR-09</strain>
    </source>
</reference>
<evidence type="ECO:0008006" key="3">
    <source>
        <dbReference type="Google" id="ProtNLM"/>
    </source>
</evidence>
<dbReference type="RefSeq" id="WP_347149900.1">
    <property type="nucleotide sequence ID" value="NZ_JBDLYL010000009.1"/>
</dbReference>
<comment type="caution">
    <text evidence="1">The sequence shown here is derived from an EMBL/GenBank/DDBJ whole genome shotgun (WGS) entry which is preliminary data.</text>
</comment>
<sequence length="260" mass="28096">MVIKRTSKACAHTPARELTKLAGELQGAVDGLLASPLFVRSRRLGSLLSYLAQHSQQEGEGSPSEYDIGIAVFRRDPAVYCTGDDPVVRVQIGRLRRKLATYYATLGVHEALRLSVPPGGYRLCCVQQGRPLADGRPAALYVRPFSCLTGLGGVFARGLGEELCDLLFHALGRASVHVRLPRGAPVASGPLGEPTYLLEGSVRAEANRVRVAVRVVDVGAGSLFWSARFDRAGPLMIDTEQELAETICRSLVVQFTRKEG</sequence>
<protein>
    <recommendedName>
        <fullName evidence="3">TolB amino-terminal domain-containing protein</fullName>
    </recommendedName>
</protein>
<dbReference type="Proteomes" id="UP001424532">
    <property type="component" value="Unassembled WGS sequence"/>
</dbReference>
<dbReference type="EMBL" id="JBDLYL010000009">
    <property type="protein sequence ID" value="MEN8640134.1"/>
    <property type="molecule type" value="Genomic_DNA"/>
</dbReference>
<evidence type="ECO:0000313" key="2">
    <source>
        <dbReference type="Proteomes" id="UP001424532"/>
    </source>
</evidence>
<organism evidence="1 2">
    <name type="scientific">Pseudomonas sichuanensis</name>
    <dbReference type="NCBI Taxonomy" id="2213015"/>
    <lineage>
        <taxon>Bacteria</taxon>
        <taxon>Pseudomonadati</taxon>
        <taxon>Pseudomonadota</taxon>
        <taxon>Gammaproteobacteria</taxon>
        <taxon>Pseudomonadales</taxon>
        <taxon>Pseudomonadaceae</taxon>
        <taxon>Pseudomonas</taxon>
    </lineage>
</organism>
<accession>A0ABV0DEA8</accession>
<proteinExistence type="predicted"/>
<keyword evidence="2" id="KW-1185">Reference proteome</keyword>